<feature type="compositionally biased region" description="Polar residues" evidence="1">
    <location>
        <begin position="99"/>
        <end position="110"/>
    </location>
</feature>
<feature type="region of interest" description="Disordered" evidence="1">
    <location>
        <begin position="1"/>
        <end position="24"/>
    </location>
</feature>
<dbReference type="AlphaFoldDB" id="A0A1I8HIG3"/>
<evidence type="ECO:0000313" key="3">
    <source>
        <dbReference type="WBParaSite" id="maker-uti_cns_0006185-snap-gene-0.10-mRNA-1"/>
    </source>
</evidence>
<proteinExistence type="predicted"/>
<dbReference type="Proteomes" id="UP000095280">
    <property type="component" value="Unplaced"/>
</dbReference>
<feature type="region of interest" description="Disordered" evidence="1">
    <location>
        <begin position="87"/>
        <end position="154"/>
    </location>
</feature>
<protein>
    <submittedName>
        <fullName evidence="3 4">Uncharacterized protein</fullName>
    </submittedName>
</protein>
<name>A0A1I8HIG3_9PLAT</name>
<dbReference type="WBParaSite" id="maker-uti_cns_0012204-snap-gene-0.5-mRNA-1">
    <property type="protein sequence ID" value="maker-uti_cns_0012204-snap-gene-0.5-mRNA-1"/>
    <property type="gene ID" value="maker-uti_cns_0012204-snap-gene-0.5"/>
</dbReference>
<organism evidence="2 3">
    <name type="scientific">Macrostomum lignano</name>
    <dbReference type="NCBI Taxonomy" id="282301"/>
    <lineage>
        <taxon>Eukaryota</taxon>
        <taxon>Metazoa</taxon>
        <taxon>Spiralia</taxon>
        <taxon>Lophotrochozoa</taxon>
        <taxon>Platyhelminthes</taxon>
        <taxon>Rhabditophora</taxon>
        <taxon>Macrostomorpha</taxon>
        <taxon>Macrostomida</taxon>
        <taxon>Macrostomidae</taxon>
        <taxon>Macrostomum</taxon>
    </lineage>
</organism>
<evidence type="ECO:0000256" key="1">
    <source>
        <dbReference type="SAM" id="MobiDB-lite"/>
    </source>
</evidence>
<sequence>MANTAVNGTESTDCDRKTHDVPNPPLNLASEPLPKLSFFGHADSSKATIADRSAIDKEKLPGQTAITKTTNCVAYAFDNHDGNCDGAVQIPDIADGDDQQQLPDPSSATSLEPRPEAQLPNLQCMLKTRSSRKHSSQRGIKCKARLRHASARTH</sequence>
<dbReference type="PROSITE" id="PS00018">
    <property type="entry name" value="EF_HAND_1"/>
    <property type="match status" value="1"/>
</dbReference>
<dbReference type="InterPro" id="IPR018247">
    <property type="entry name" value="EF_Hand_1_Ca_BS"/>
</dbReference>
<evidence type="ECO:0000313" key="4">
    <source>
        <dbReference type="WBParaSite" id="maker-uti_cns_0012204-snap-gene-0.5-mRNA-1"/>
    </source>
</evidence>
<accession>A0A1I8HIG3</accession>
<feature type="compositionally biased region" description="Basic residues" evidence="1">
    <location>
        <begin position="129"/>
        <end position="154"/>
    </location>
</feature>
<reference evidence="3 4" key="1">
    <citation type="submission" date="2016-11" db="UniProtKB">
        <authorList>
            <consortium name="WormBaseParasite"/>
        </authorList>
    </citation>
    <scope>IDENTIFICATION</scope>
</reference>
<feature type="compositionally biased region" description="Polar residues" evidence="1">
    <location>
        <begin position="1"/>
        <end position="11"/>
    </location>
</feature>
<keyword evidence="2" id="KW-1185">Reference proteome</keyword>
<evidence type="ECO:0000313" key="2">
    <source>
        <dbReference type="Proteomes" id="UP000095280"/>
    </source>
</evidence>
<dbReference type="WBParaSite" id="maker-uti_cns_0006185-snap-gene-0.10-mRNA-1">
    <property type="protein sequence ID" value="maker-uti_cns_0006185-snap-gene-0.10-mRNA-1"/>
    <property type="gene ID" value="maker-uti_cns_0006185-snap-gene-0.10"/>
</dbReference>